<comment type="caution">
    <text evidence="2">The sequence shown here is derived from an EMBL/GenBank/DDBJ whole genome shotgun (WGS) entry which is preliminary data.</text>
</comment>
<feature type="region of interest" description="Disordered" evidence="1">
    <location>
        <begin position="1"/>
        <end position="28"/>
    </location>
</feature>
<protein>
    <submittedName>
        <fullName evidence="2">Uncharacterized protein</fullName>
    </submittedName>
</protein>
<name>A0A8H7QYT3_9FUNG</name>
<gene>
    <name evidence="2" type="ORF">INT47_009856</name>
</gene>
<evidence type="ECO:0000256" key="1">
    <source>
        <dbReference type="SAM" id="MobiDB-lite"/>
    </source>
</evidence>
<proteinExistence type="predicted"/>
<feature type="compositionally biased region" description="Basic residues" evidence="1">
    <location>
        <begin position="66"/>
        <end position="79"/>
    </location>
</feature>
<sequence>MHFLPATPPYEEDCSHSRKSKPHRSPSIASISDHSLIFQLNTNVCKVIGGGPPSVLFHLRQRVSHARTQHVHHPYRRRSSTPSLIHLPHRQSTSQPHTPPTSPISRPAALLYSPHTVGRPSKSKGPCQACQEASDGCMRKAYHWPFPSTQIFYDKGKPYVYLCNKCGLRYNKSGGSVCRHCRWVICKEEKRKALGYIDAMRDKYGHVTPDQEIENFSCHPKYWTCNKPWQVGWVFNPSS</sequence>
<reference evidence="2" key="1">
    <citation type="submission" date="2020-12" db="EMBL/GenBank/DDBJ databases">
        <title>Metabolic potential, ecology and presence of endohyphal bacteria is reflected in genomic diversity of Mucoromycotina.</title>
        <authorList>
            <person name="Muszewska A."/>
            <person name="Okrasinska A."/>
            <person name="Steczkiewicz K."/>
            <person name="Drgas O."/>
            <person name="Orlowska M."/>
            <person name="Perlinska-Lenart U."/>
            <person name="Aleksandrzak-Piekarczyk T."/>
            <person name="Szatraj K."/>
            <person name="Zielenkiewicz U."/>
            <person name="Pilsyk S."/>
            <person name="Malc E."/>
            <person name="Mieczkowski P."/>
            <person name="Kruszewska J.S."/>
            <person name="Biernat P."/>
            <person name="Pawlowska J."/>
        </authorList>
    </citation>
    <scope>NUCLEOTIDE SEQUENCE</scope>
    <source>
        <strain evidence="2">WA0000017839</strain>
    </source>
</reference>
<keyword evidence="3" id="KW-1185">Reference proteome</keyword>
<dbReference type="AlphaFoldDB" id="A0A8H7QYT3"/>
<feature type="region of interest" description="Disordered" evidence="1">
    <location>
        <begin position="66"/>
        <end position="108"/>
    </location>
</feature>
<dbReference type="Proteomes" id="UP000603453">
    <property type="component" value="Unassembled WGS sequence"/>
</dbReference>
<dbReference type="OrthoDB" id="2341409at2759"/>
<accession>A0A8H7QYT3</accession>
<organism evidence="2 3">
    <name type="scientific">Mucor saturninus</name>
    <dbReference type="NCBI Taxonomy" id="64648"/>
    <lineage>
        <taxon>Eukaryota</taxon>
        <taxon>Fungi</taxon>
        <taxon>Fungi incertae sedis</taxon>
        <taxon>Mucoromycota</taxon>
        <taxon>Mucoromycotina</taxon>
        <taxon>Mucoromycetes</taxon>
        <taxon>Mucorales</taxon>
        <taxon>Mucorineae</taxon>
        <taxon>Mucoraceae</taxon>
        <taxon>Mucor</taxon>
    </lineage>
</organism>
<dbReference type="EMBL" id="JAEPRD010000086">
    <property type="protein sequence ID" value="KAG2200218.1"/>
    <property type="molecule type" value="Genomic_DNA"/>
</dbReference>
<evidence type="ECO:0000313" key="2">
    <source>
        <dbReference type="EMBL" id="KAG2200218.1"/>
    </source>
</evidence>
<evidence type="ECO:0000313" key="3">
    <source>
        <dbReference type="Proteomes" id="UP000603453"/>
    </source>
</evidence>